<evidence type="ECO:0000256" key="2">
    <source>
        <dbReference type="ARBA" id="ARBA00022448"/>
    </source>
</evidence>
<dbReference type="KEGG" id="mpsh:QA539_10745"/>
<evidence type="ECO:0000313" key="9">
    <source>
        <dbReference type="Proteomes" id="UP001465447"/>
    </source>
</evidence>
<evidence type="ECO:0000256" key="3">
    <source>
        <dbReference type="ARBA" id="ARBA00022475"/>
    </source>
</evidence>
<dbReference type="SUPFAM" id="SSF103473">
    <property type="entry name" value="MFS general substrate transporter"/>
    <property type="match status" value="1"/>
</dbReference>
<keyword evidence="3" id="KW-1003">Cell membrane</keyword>
<comment type="subcellular location">
    <subcellularLocation>
        <location evidence="1">Cell membrane</location>
        <topology evidence="1">Multi-pass membrane protein</topology>
    </subcellularLocation>
</comment>
<geneLocation type="plasmid" evidence="8 9">
    <name>pMP8659_1</name>
</geneLocation>
<feature type="transmembrane region" description="Helical" evidence="7">
    <location>
        <begin position="73"/>
        <end position="94"/>
    </location>
</feature>
<dbReference type="RefSeq" id="WP_419895617.1">
    <property type="nucleotide sequence ID" value="NZ_CP124592.1"/>
</dbReference>
<dbReference type="EMBL" id="CP124592">
    <property type="protein sequence ID" value="WZE71986.1"/>
    <property type="molecule type" value="Genomic_DNA"/>
</dbReference>
<dbReference type="InterPro" id="IPR036259">
    <property type="entry name" value="MFS_trans_sf"/>
</dbReference>
<evidence type="ECO:0000256" key="7">
    <source>
        <dbReference type="SAM" id="Phobius"/>
    </source>
</evidence>
<dbReference type="PANTHER" id="PTHR43414">
    <property type="entry name" value="MULTIDRUG RESISTANCE PROTEIN MDTG"/>
    <property type="match status" value="1"/>
</dbReference>
<gene>
    <name evidence="8" type="ORF">QA539_10745</name>
</gene>
<organism evidence="8 9">
    <name type="scientific">Macrococcus psychrotolerans</name>
    <dbReference type="NCBI Taxonomy" id="3039389"/>
    <lineage>
        <taxon>Bacteria</taxon>
        <taxon>Bacillati</taxon>
        <taxon>Bacillota</taxon>
        <taxon>Bacilli</taxon>
        <taxon>Bacillales</taxon>
        <taxon>Staphylococcaceae</taxon>
        <taxon>Macrococcus</taxon>
    </lineage>
</organism>
<evidence type="ECO:0000313" key="8">
    <source>
        <dbReference type="EMBL" id="WZE71986.1"/>
    </source>
</evidence>
<feature type="transmembrane region" description="Helical" evidence="7">
    <location>
        <begin position="12"/>
        <end position="35"/>
    </location>
</feature>
<keyword evidence="9" id="KW-1185">Reference proteome</keyword>
<protein>
    <recommendedName>
        <fullName evidence="10">MFS transporter</fullName>
    </recommendedName>
</protein>
<dbReference type="Proteomes" id="UP001465447">
    <property type="component" value="Plasmid pMP8659_1"/>
</dbReference>
<dbReference type="Gene3D" id="1.20.1250.20">
    <property type="entry name" value="MFS general substrate transporter like domains"/>
    <property type="match status" value="1"/>
</dbReference>
<keyword evidence="2" id="KW-0813">Transport</keyword>
<keyword evidence="6 7" id="KW-0472">Membrane</keyword>
<proteinExistence type="predicted"/>
<accession>A0AAU6RPF4</accession>
<evidence type="ECO:0008006" key="10">
    <source>
        <dbReference type="Google" id="ProtNLM"/>
    </source>
</evidence>
<dbReference type="GO" id="GO:0005886">
    <property type="term" value="C:plasma membrane"/>
    <property type="evidence" value="ECO:0007669"/>
    <property type="project" value="UniProtKB-SubCell"/>
</dbReference>
<keyword evidence="4 7" id="KW-0812">Transmembrane</keyword>
<dbReference type="AlphaFoldDB" id="A0AAU6RPF4"/>
<sequence>MFKKFNNTIKIRLFVQFIQGLIMKAIMPFMALYFTDLYNPIYAGFILATTVIINFLITFYGGYIGDILSRKKIIIITQLGVIITLIGMMGSFFLEHKLLLFTLSYISFKAFINSGYLNIIFENGLNNVDLDKINEIISQFNTKSFGVMKV</sequence>
<name>A0AAU6RPF4_9STAP</name>
<evidence type="ECO:0000256" key="4">
    <source>
        <dbReference type="ARBA" id="ARBA00022692"/>
    </source>
</evidence>
<keyword evidence="8" id="KW-0614">Plasmid</keyword>
<keyword evidence="5 7" id="KW-1133">Transmembrane helix</keyword>
<evidence type="ECO:0000256" key="5">
    <source>
        <dbReference type="ARBA" id="ARBA00022989"/>
    </source>
</evidence>
<dbReference type="PANTHER" id="PTHR43414:SF1">
    <property type="entry name" value="PEPTIDE PERMEASE"/>
    <property type="match status" value="1"/>
</dbReference>
<feature type="transmembrane region" description="Helical" evidence="7">
    <location>
        <begin position="41"/>
        <end position="61"/>
    </location>
</feature>
<evidence type="ECO:0000256" key="6">
    <source>
        <dbReference type="ARBA" id="ARBA00023136"/>
    </source>
</evidence>
<evidence type="ECO:0000256" key="1">
    <source>
        <dbReference type="ARBA" id="ARBA00004651"/>
    </source>
</evidence>
<reference evidence="8 9" key="1">
    <citation type="submission" date="2023-04" db="EMBL/GenBank/DDBJ databases">
        <title>Macrococci isolated from food, foodproducing animals, and human clinical materials.</title>
        <authorList>
            <person name="Maslanova I."/>
            <person name="Svec P."/>
            <person name="Sedlacek I."/>
            <person name="Novakova D."/>
            <person name="Keller J.E."/>
            <person name="Schwendener S."/>
            <person name="Finstrlova A."/>
            <person name="Botka T."/>
            <person name="Kovarovic V."/>
            <person name="Petras P."/>
            <person name="Perreten V."/>
            <person name="Pantucek R."/>
        </authorList>
    </citation>
    <scope>NUCLEOTIDE SEQUENCE [LARGE SCALE GENOMIC DNA]</scope>
    <source>
        <strain evidence="8 9">CCM 8659</strain>
        <plasmid evidence="8 9">pMP8659_1</plasmid>
    </source>
</reference>